<dbReference type="Proteomes" id="UP000054018">
    <property type="component" value="Unassembled WGS sequence"/>
</dbReference>
<keyword evidence="3" id="KW-1185">Reference proteome</keyword>
<name>A0A0C9XKS1_9AGAM</name>
<feature type="compositionally biased region" description="Basic and acidic residues" evidence="1">
    <location>
        <begin position="47"/>
        <end position="61"/>
    </location>
</feature>
<proteinExistence type="predicted"/>
<evidence type="ECO:0000313" key="3">
    <source>
        <dbReference type="Proteomes" id="UP000054018"/>
    </source>
</evidence>
<feature type="region of interest" description="Disordered" evidence="1">
    <location>
        <begin position="1"/>
        <end position="21"/>
    </location>
</feature>
<accession>A0A0C9XKS1</accession>
<dbReference type="HOGENOM" id="CLU_2639017_0_0_1"/>
<evidence type="ECO:0000256" key="1">
    <source>
        <dbReference type="SAM" id="MobiDB-lite"/>
    </source>
</evidence>
<organism evidence="2 3">
    <name type="scientific">Pisolithus microcarpus 441</name>
    <dbReference type="NCBI Taxonomy" id="765257"/>
    <lineage>
        <taxon>Eukaryota</taxon>
        <taxon>Fungi</taxon>
        <taxon>Dikarya</taxon>
        <taxon>Basidiomycota</taxon>
        <taxon>Agaricomycotina</taxon>
        <taxon>Agaricomycetes</taxon>
        <taxon>Agaricomycetidae</taxon>
        <taxon>Boletales</taxon>
        <taxon>Sclerodermatineae</taxon>
        <taxon>Pisolithaceae</taxon>
        <taxon>Pisolithus</taxon>
    </lineage>
</organism>
<reference evidence="3" key="2">
    <citation type="submission" date="2015-01" db="EMBL/GenBank/DDBJ databases">
        <title>Evolutionary Origins and Diversification of the Mycorrhizal Mutualists.</title>
        <authorList>
            <consortium name="DOE Joint Genome Institute"/>
            <consortium name="Mycorrhizal Genomics Consortium"/>
            <person name="Kohler A."/>
            <person name="Kuo A."/>
            <person name="Nagy L.G."/>
            <person name="Floudas D."/>
            <person name="Copeland A."/>
            <person name="Barry K.W."/>
            <person name="Cichocki N."/>
            <person name="Veneault-Fourrey C."/>
            <person name="LaButti K."/>
            <person name="Lindquist E.A."/>
            <person name="Lipzen A."/>
            <person name="Lundell T."/>
            <person name="Morin E."/>
            <person name="Murat C."/>
            <person name="Riley R."/>
            <person name="Ohm R."/>
            <person name="Sun H."/>
            <person name="Tunlid A."/>
            <person name="Henrissat B."/>
            <person name="Grigoriev I.V."/>
            <person name="Hibbett D.S."/>
            <person name="Martin F."/>
        </authorList>
    </citation>
    <scope>NUCLEOTIDE SEQUENCE [LARGE SCALE GENOMIC DNA]</scope>
    <source>
        <strain evidence="3">441</strain>
    </source>
</reference>
<feature type="region of interest" description="Disordered" evidence="1">
    <location>
        <begin position="47"/>
        <end position="77"/>
    </location>
</feature>
<gene>
    <name evidence="2" type="ORF">PISMIDRAFT_18378</name>
</gene>
<reference evidence="2 3" key="1">
    <citation type="submission" date="2014-04" db="EMBL/GenBank/DDBJ databases">
        <authorList>
            <consortium name="DOE Joint Genome Institute"/>
            <person name="Kuo A."/>
            <person name="Kohler A."/>
            <person name="Costa M.D."/>
            <person name="Nagy L.G."/>
            <person name="Floudas D."/>
            <person name="Copeland A."/>
            <person name="Barry K.W."/>
            <person name="Cichocki N."/>
            <person name="Veneault-Fourrey C."/>
            <person name="LaButti K."/>
            <person name="Lindquist E.A."/>
            <person name="Lipzen A."/>
            <person name="Lundell T."/>
            <person name="Morin E."/>
            <person name="Murat C."/>
            <person name="Sun H."/>
            <person name="Tunlid A."/>
            <person name="Henrissat B."/>
            <person name="Grigoriev I.V."/>
            <person name="Hibbett D.S."/>
            <person name="Martin F."/>
            <person name="Nordberg H.P."/>
            <person name="Cantor M.N."/>
            <person name="Hua S.X."/>
        </authorList>
    </citation>
    <scope>NUCLEOTIDE SEQUENCE [LARGE SCALE GENOMIC DNA]</scope>
    <source>
        <strain evidence="2 3">441</strain>
    </source>
</reference>
<dbReference type="EMBL" id="KN834037">
    <property type="protein sequence ID" value="KIK12905.1"/>
    <property type="molecule type" value="Genomic_DNA"/>
</dbReference>
<dbReference type="AlphaFoldDB" id="A0A0C9XKS1"/>
<protein>
    <submittedName>
        <fullName evidence="2">Uncharacterized protein</fullName>
    </submittedName>
</protein>
<evidence type="ECO:0000313" key="2">
    <source>
        <dbReference type="EMBL" id="KIK12905.1"/>
    </source>
</evidence>
<sequence>MKSMPDNETKSKAYENNPLRRELGDLVCDSTLSRTWRTLTRVGRQEQHLTQSEKVEKEARCKGGPAKAALTMANDST</sequence>